<accession>A0A6J5NYG7</accession>
<dbReference type="SUPFAM" id="SSF110849">
    <property type="entry name" value="ParB/Sulfiredoxin"/>
    <property type="match status" value="1"/>
</dbReference>
<evidence type="ECO:0000259" key="1">
    <source>
        <dbReference type="SMART" id="SM00470"/>
    </source>
</evidence>
<name>A0A6J5NYG7_9CAUD</name>
<gene>
    <name evidence="2" type="ORF">UFOVP780_13</name>
</gene>
<evidence type="ECO:0000313" key="2">
    <source>
        <dbReference type="EMBL" id="CAB4162088.1"/>
    </source>
</evidence>
<sequence>MNIIEVKIGDVKPNTSNPRIIKDDKFTKLVQSIKDFPEMLKLRPIVVDENMMVLGGNMRLRAAKDAGRKKVHIIMASELTIEQQKQFIIKDNISFGQWDWDILANEFDSGELNEWGLDVWSEPSNDDYPIIDDDIADTDSESSSDSKKTISIEFEPEHLKQAQKLIQMWKDKGLYVGGFIIEKLKEEKLKS</sequence>
<dbReference type="EMBL" id="LR796730">
    <property type="protein sequence ID" value="CAB4162088.1"/>
    <property type="molecule type" value="Genomic_DNA"/>
</dbReference>
<dbReference type="Gene3D" id="3.90.1530.10">
    <property type="entry name" value="Conserved hypothetical protein from pyrococcus furiosus pfu- 392566-001, ParB domain"/>
    <property type="match status" value="1"/>
</dbReference>
<reference evidence="2" key="1">
    <citation type="submission" date="2020-04" db="EMBL/GenBank/DDBJ databases">
        <authorList>
            <person name="Chiriac C."/>
            <person name="Salcher M."/>
            <person name="Ghai R."/>
            <person name="Kavagutti S V."/>
        </authorList>
    </citation>
    <scope>NUCLEOTIDE SEQUENCE</scope>
</reference>
<dbReference type="InterPro" id="IPR036086">
    <property type="entry name" value="ParB/Sulfiredoxin_sf"/>
</dbReference>
<protein>
    <submittedName>
        <fullName evidence="2">ParB/Sulfiredoxin</fullName>
    </submittedName>
</protein>
<proteinExistence type="predicted"/>
<dbReference type="Pfam" id="PF02195">
    <property type="entry name" value="ParB_N"/>
    <property type="match status" value="1"/>
</dbReference>
<dbReference type="InterPro" id="IPR003115">
    <property type="entry name" value="ParB_N"/>
</dbReference>
<feature type="domain" description="ParB-like N-terminal" evidence="1">
    <location>
        <begin position="4"/>
        <end position="93"/>
    </location>
</feature>
<dbReference type="SMART" id="SM00470">
    <property type="entry name" value="ParB"/>
    <property type="match status" value="1"/>
</dbReference>
<organism evidence="2">
    <name type="scientific">uncultured Caudovirales phage</name>
    <dbReference type="NCBI Taxonomy" id="2100421"/>
    <lineage>
        <taxon>Viruses</taxon>
        <taxon>Duplodnaviria</taxon>
        <taxon>Heunggongvirae</taxon>
        <taxon>Uroviricota</taxon>
        <taxon>Caudoviricetes</taxon>
        <taxon>Peduoviridae</taxon>
        <taxon>Maltschvirus</taxon>
        <taxon>Maltschvirus maltsch</taxon>
    </lineage>
</organism>